<proteinExistence type="predicted"/>
<dbReference type="EMBL" id="JACGCI010000054">
    <property type="protein sequence ID" value="KAF6750849.1"/>
    <property type="molecule type" value="Genomic_DNA"/>
</dbReference>
<evidence type="ECO:0000256" key="4">
    <source>
        <dbReference type="ARBA" id="ARBA00022833"/>
    </source>
</evidence>
<evidence type="ECO:0000313" key="6">
    <source>
        <dbReference type="EMBL" id="KAF6750849.1"/>
    </source>
</evidence>
<dbReference type="Proteomes" id="UP000521943">
    <property type="component" value="Unassembled WGS sequence"/>
</dbReference>
<evidence type="ECO:0000256" key="5">
    <source>
        <dbReference type="ARBA" id="ARBA00023242"/>
    </source>
</evidence>
<gene>
    <name evidence="6" type="ORF">DFP72DRAFT_766952</name>
</gene>
<evidence type="ECO:0000256" key="1">
    <source>
        <dbReference type="ARBA" id="ARBA00004123"/>
    </source>
</evidence>
<feature type="non-terminal residue" evidence="6">
    <location>
        <position position="131"/>
    </location>
</feature>
<evidence type="ECO:0000313" key="7">
    <source>
        <dbReference type="Proteomes" id="UP000521943"/>
    </source>
</evidence>
<name>A0A8H6HPL7_9AGAR</name>
<dbReference type="InterPro" id="IPR052035">
    <property type="entry name" value="ZnF_BED_domain_contain"/>
</dbReference>
<reference evidence="6 7" key="1">
    <citation type="submission" date="2020-07" db="EMBL/GenBank/DDBJ databases">
        <title>Comparative genomics of pyrophilous fungi reveals a link between fire events and developmental genes.</title>
        <authorList>
            <consortium name="DOE Joint Genome Institute"/>
            <person name="Steindorff A.S."/>
            <person name="Carver A."/>
            <person name="Calhoun S."/>
            <person name="Stillman K."/>
            <person name="Liu H."/>
            <person name="Lipzen A."/>
            <person name="Pangilinan J."/>
            <person name="Labutti K."/>
            <person name="Bruns T.D."/>
            <person name="Grigoriev I.V."/>
        </authorList>
    </citation>
    <scope>NUCLEOTIDE SEQUENCE [LARGE SCALE GENOMIC DNA]</scope>
    <source>
        <strain evidence="6 7">CBS 144469</strain>
    </source>
</reference>
<evidence type="ECO:0000256" key="3">
    <source>
        <dbReference type="ARBA" id="ARBA00022771"/>
    </source>
</evidence>
<comment type="subcellular location">
    <subcellularLocation>
        <location evidence="1">Nucleus</location>
    </subcellularLocation>
</comment>
<keyword evidence="5" id="KW-0539">Nucleus</keyword>
<dbReference type="GO" id="GO:0008270">
    <property type="term" value="F:zinc ion binding"/>
    <property type="evidence" value="ECO:0007669"/>
    <property type="project" value="UniProtKB-KW"/>
</dbReference>
<keyword evidence="2" id="KW-0479">Metal-binding</keyword>
<sequence length="131" mass="14657">PSKVVGHTCHDDSTSNLVHHVAACPASQNTPEADAMRKYTQGTTYTPDKQRVYTTYWVSRARRPYTIIEDPELRTMFSSLYSRYQLQSRVTLSSDVVEIHGMAKSHIQGIIRALPGKIHVGADGWTSPNVL</sequence>
<dbReference type="GO" id="GO:0005634">
    <property type="term" value="C:nucleus"/>
    <property type="evidence" value="ECO:0007669"/>
    <property type="project" value="UniProtKB-SubCell"/>
</dbReference>
<protein>
    <submittedName>
        <fullName evidence="6">Uncharacterized protein</fullName>
    </submittedName>
</protein>
<dbReference type="AlphaFoldDB" id="A0A8H6HPL7"/>
<organism evidence="6 7">
    <name type="scientific">Ephemerocybe angulata</name>
    <dbReference type="NCBI Taxonomy" id="980116"/>
    <lineage>
        <taxon>Eukaryota</taxon>
        <taxon>Fungi</taxon>
        <taxon>Dikarya</taxon>
        <taxon>Basidiomycota</taxon>
        <taxon>Agaricomycotina</taxon>
        <taxon>Agaricomycetes</taxon>
        <taxon>Agaricomycetidae</taxon>
        <taxon>Agaricales</taxon>
        <taxon>Agaricineae</taxon>
        <taxon>Psathyrellaceae</taxon>
        <taxon>Ephemerocybe</taxon>
    </lineage>
</organism>
<dbReference type="OrthoDB" id="3247971at2759"/>
<accession>A0A8H6HPL7</accession>
<feature type="non-terminal residue" evidence="6">
    <location>
        <position position="1"/>
    </location>
</feature>
<dbReference type="PANTHER" id="PTHR46481">
    <property type="entry name" value="ZINC FINGER BED DOMAIN-CONTAINING PROTEIN 4"/>
    <property type="match status" value="1"/>
</dbReference>
<keyword evidence="3" id="KW-0863">Zinc-finger</keyword>
<evidence type="ECO:0000256" key="2">
    <source>
        <dbReference type="ARBA" id="ARBA00022723"/>
    </source>
</evidence>
<keyword evidence="4" id="KW-0862">Zinc</keyword>
<dbReference type="PANTHER" id="PTHR46481:SF10">
    <property type="entry name" value="ZINC FINGER BED DOMAIN-CONTAINING PROTEIN 39"/>
    <property type="match status" value="1"/>
</dbReference>
<comment type="caution">
    <text evidence="6">The sequence shown here is derived from an EMBL/GenBank/DDBJ whole genome shotgun (WGS) entry which is preliminary data.</text>
</comment>
<keyword evidence="7" id="KW-1185">Reference proteome</keyword>